<comment type="caution">
    <text evidence="1">The sequence shown here is derived from an EMBL/GenBank/DDBJ whole genome shotgun (WGS) entry which is preliminary data.</text>
</comment>
<protein>
    <submittedName>
        <fullName evidence="1">Uncharacterized protein</fullName>
    </submittedName>
</protein>
<gene>
    <name evidence="1" type="ORF">MLD38_028968</name>
</gene>
<accession>A0ACB9N3X5</accession>
<evidence type="ECO:0000313" key="1">
    <source>
        <dbReference type="EMBL" id="KAI4330708.1"/>
    </source>
</evidence>
<reference evidence="2" key="1">
    <citation type="journal article" date="2023" name="Front. Plant Sci.">
        <title>Chromosomal-level genome assembly of Melastoma candidum provides insights into trichome evolution.</title>
        <authorList>
            <person name="Zhong Y."/>
            <person name="Wu W."/>
            <person name="Sun C."/>
            <person name="Zou P."/>
            <person name="Liu Y."/>
            <person name="Dai S."/>
            <person name="Zhou R."/>
        </authorList>
    </citation>
    <scope>NUCLEOTIDE SEQUENCE [LARGE SCALE GENOMIC DNA]</scope>
</reference>
<dbReference type="Proteomes" id="UP001057402">
    <property type="component" value="Chromosome 8"/>
</dbReference>
<proteinExistence type="predicted"/>
<keyword evidence="2" id="KW-1185">Reference proteome</keyword>
<dbReference type="EMBL" id="CM042887">
    <property type="protein sequence ID" value="KAI4330708.1"/>
    <property type="molecule type" value="Genomic_DNA"/>
</dbReference>
<organism evidence="1 2">
    <name type="scientific">Melastoma candidum</name>
    <dbReference type="NCBI Taxonomy" id="119954"/>
    <lineage>
        <taxon>Eukaryota</taxon>
        <taxon>Viridiplantae</taxon>
        <taxon>Streptophyta</taxon>
        <taxon>Embryophyta</taxon>
        <taxon>Tracheophyta</taxon>
        <taxon>Spermatophyta</taxon>
        <taxon>Magnoliopsida</taxon>
        <taxon>eudicotyledons</taxon>
        <taxon>Gunneridae</taxon>
        <taxon>Pentapetalae</taxon>
        <taxon>rosids</taxon>
        <taxon>malvids</taxon>
        <taxon>Myrtales</taxon>
        <taxon>Melastomataceae</taxon>
        <taxon>Melastomatoideae</taxon>
        <taxon>Melastomateae</taxon>
        <taxon>Melastoma</taxon>
    </lineage>
</organism>
<evidence type="ECO:0000313" key="2">
    <source>
        <dbReference type="Proteomes" id="UP001057402"/>
    </source>
</evidence>
<name>A0ACB9N3X5_9MYRT</name>
<sequence>MSNIHVVWNLIVVIIFTLSPSSIRSKNKDPTPYYDVCAPFGCGGINFTFPFSDRSTFGSHRLDCGLPGDFLVSCDPSVNQPSIELVPGRFYQVKEIFPASSDRVVTVVDGQLMKDLSLPSFSTSYNSCSVLKDYLDLPGRDIAGNAGLYLSSGTITVLNFWICEPQVTRPGNILVIANSTCNEVSGSGDNRRLNVYAWVLNYTSSGSSTSTGDPPPQGCRSVELPVLNEVVQTLSRLLLFNLSMGLDGFTWESVINVMKEYGVSLAWSPIPKCDECLTKNGRCGFEAGNDGVVCFYEGTPGSDKWKIIVGVTIGCSSLIILASFTYGGIKRRRESSINHDHIQTNDARTKDAQQFIKSYQSTLLTSFSFKDIKKITNGFKEKLGEGGYGSVYKGKLLDGRVVAVKLLDKASKREIPHDSQDFINEINPRERPPMARVLEMLLGKVENIAMPPKPLFFASSKNLLWIDETESDTLDASSYC</sequence>